<dbReference type="PANTHER" id="PTHR11022:SF41">
    <property type="entry name" value="PEPTIDOGLYCAN-RECOGNITION PROTEIN LC-RELATED"/>
    <property type="match status" value="1"/>
</dbReference>
<keyword evidence="7" id="KW-1133">Transmembrane helix</keyword>
<evidence type="ECO:0000256" key="2">
    <source>
        <dbReference type="ARBA" id="ARBA00007553"/>
    </source>
</evidence>
<dbReference type="GO" id="GO:0005576">
    <property type="term" value="C:extracellular region"/>
    <property type="evidence" value="ECO:0007669"/>
    <property type="project" value="UniProtKB-SubCell"/>
</dbReference>
<keyword evidence="4" id="KW-0399">Innate immunity</keyword>
<dbReference type="PANTHER" id="PTHR11022">
    <property type="entry name" value="PEPTIDOGLYCAN RECOGNITION PROTEIN"/>
    <property type="match status" value="1"/>
</dbReference>
<dbReference type="GO" id="GO:0008270">
    <property type="term" value="F:zinc ion binding"/>
    <property type="evidence" value="ECO:0007669"/>
    <property type="project" value="InterPro"/>
</dbReference>
<dbReference type="AlphaFoldDB" id="A0A811V193"/>
<dbReference type="Gene3D" id="3.40.80.10">
    <property type="entry name" value="Peptidoglycan recognition protein-like"/>
    <property type="match status" value="2"/>
</dbReference>
<evidence type="ECO:0000259" key="9">
    <source>
        <dbReference type="SMART" id="SM00701"/>
    </source>
</evidence>
<dbReference type="GO" id="GO:0045087">
    <property type="term" value="P:innate immune response"/>
    <property type="evidence" value="ECO:0007669"/>
    <property type="project" value="UniProtKB-KW"/>
</dbReference>
<protein>
    <submittedName>
        <fullName evidence="10">(Mediterranean fruit fly) hypothetical protein</fullName>
    </submittedName>
</protein>
<sequence length="723" mass="78518">MHLKNDNEMNSSTNGNISAECMFTKPITASQSDFSATSARDSVIITPATSSSADSCASSTDSGVIITDNNTNNYDSLQTYNVDNIITCNGTSGNTVKDNNTATRSRSAEGLKTVTNKNATINNEIDSKSINIENVINIDAVKNMRRQRNSVCSRISSKTSSPAVSIRSNTISIISIDENAIDSSVVDSDSDSEGQHSGYVVKKLGQQTTYEPNHPNLPHINKGLQVLSQTISPGVVPPTAGPLSETILNGGGALSPPILAPPLTPNAAQIGSIALSNSTDVTFGDKHFYEGPVTIQQFLIDSREKWKNGENGGNDNPAFSEDGKGFDSAEKVDSSPTQPQGPKFFIFKRRALIITGAIILLTILIGIVIVTVNTLTKQTKKKLPLPDSEYIFNGSLLIITKDEWYAEAQHEGVEELKWPAQRVIIAHTASTSCENKLQCDARAQSVQAFHIHSNGWGDIGYNFLVGGNGLVYEGRGWNNVGAHTKGYNRGSICIAFIGTFNAELPTENDLKAAQLLIDEGLRLGALSKDYRLYGARQLSPTETDDNVGSGKILRIVPRDAWLAQPPSAEPVALATPVGKVIVLSTRTDDCETQAMCVYRVRMTQTLNIESQNHDDIIYNFLIGGDGNVYEGRGWDVVGAHLRGYNSDSVSFAYIGTFNKQKPSDKQMDVTKLLLDEGVRLGKLKNDYKIYGAYMLDPTSTDAKADQLYNSFKGWPHWSEQINN</sequence>
<evidence type="ECO:0000256" key="1">
    <source>
        <dbReference type="ARBA" id="ARBA00004613"/>
    </source>
</evidence>
<feature type="domain" description="Peptidoglycan recognition protein family" evidence="9">
    <location>
        <begin position="396"/>
        <end position="539"/>
    </location>
</feature>
<dbReference type="GO" id="GO:0008745">
    <property type="term" value="F:N-acetylmuramoyl-L-alanine amidase activity"/>
    <property type="evidence" value="ECO:0007669"/>
    <property type="project" value="InterPro"/>
</dbReference>
<accession>A0A811V193</accession>
<evidence type="ECO:0000259" key="8">
    <source>
        <dbReference type="SMART" id="SM00644"/>
    </source>
</evidence>
<feature type="domain" description="Peptidoglycan recognition protein family" evidence="9">
    <location>
        <begin position="553"/>
        <end position="694"/>
    </location>
</feature>
<dbReference type="InterPro" id="IPR015510">
    <property type="entry name" value="PGRP"/>
</dbReference>
<keyword evidence="3" id="KW-0964">Secreted</keyword>
<feature type="region of interest" description="Disordered" evidence="6">
    <location>
        <begin position="306"/>
        <end position="338"/>
    </location>
</feature>
<gene>
    <name evidence="10" type="ORF">CCAP1982_LOCUS12075</name>
</gene>
<dbReference type="InterPro" id="IPR006619">
    <property type="entry name" value="PGRP_domain_met/bac"/>
</dbReference>
<comment type="caution">
    <text evidence="10">The sequence shown here is derived from an EMBL/GenBank/DDBJ whole genome shotgun (WGS) entry which is preliminary data.</text>
</comment>
<keyword evidence="7" id="KW-0472">Membrane</keyword>
<proteinExistence type="inferred from homology"/>
<keyword evidence="5" id="KW-0391">Immunity</keyword>
<dbReference type="InterPro" id="IPR036505">
    <property type="entry name" value="Amidase/PGRP_sf"/>
</dbReference>
<feature type="domain" description="N-acetylmuramoyl-L-alanine amidase" evidence="8">
    <location>
        <begin position="563"/>
        <end position="707"/>
    </location>
</feature>
<evidence type="ECO:0000256" key="3">
    <source>
        <dbReference type="ARBA" id="ARBA00022525"/>
    </source>
</evidence>
<dbReference type="OrthoDB" id="10001926at2759"/>
<comment type="subcellular location">
    <subcellularLocation>
        <location evidence="1">Secreted</location>
    </subcellularLocation>
</comment>
<dbReference type="EMBL" id="CAJHJT010000034">
    <property type="protein sequence ID" value="CAD7003636.1"/>
    <property type="molecule type" value="Genomic_DNA"/>
</dbReference>
<evidence type="ECO:0000313" key="11">
    <source>
        <dbReference type="Proteomes" id="UP000606786"/>
    </source>
</evidence>
<keyword evidence="7" id="KW-0812">Transmembrane</keyword>
<dbReference type="SUPFAM" id="SSF55846">
    <property type="entry name" value="N-acetylmuramoyl-L-alanine amidase-like"/>
    <property type="match status" value="2"/>
</dbReference>
<evidence type="ECO:0000256" key="6">
    <source>
        <dbReference type="SAM" id="MobiDB-lite"/>
    </source>
</evidence>
<feature type="compositionally biased region" description="Basic and acidic residues" evidence="6">
    <location>
        <begin position="321"/>
        <end position="333"/>
    </location>
</feature>
<evidence type="ECO:0000313" key="10">
    <source>
        <dbReference type="EMBL" id="CAD7003636.1"/>
    </source>
</evidence>
<keyword evidence="11" id="KW-1185">Reference proteome</keyword>
<feature type="transmembrane region" description="Helical" evidence="7">
    <location>
        <begin position="351"/>
        <end position="372"/>
    </location>
</feature>
<dbReference type="InterPro" id="IPR002502">
    <property type="entry name" value="Amidase_domain"/>
</dbReference>
<feature type="domain" description="N-acetylmuramoyl-L-alanine amidase" evidence="8">
    <location>
        <begin position="408"/>
        <end position="547"/>
    </location>
</feature>
<evidence type="ECO:0000256" key="4">
    <source>
        <dbReference type="ARBA" id="ARBA00022588"/>
    </source>
</evidence>
<dbReference type="SMART" id="SM00644">
    <property type="entry name" value="Ami_2"/>
    <property type="match status" value="2"/>
</dbReference>
<dbReference type="GO" id="GO:0009253">
    <property type="term" value="P:peptidoglycan catabolic process"/>
    <property type="evidence" value="ECO:0007669"/>
    <property type="project" value="InterPro"/>
</dbReference>
<dbReference type="SMART" id="SM00701">
    <property type="entry name" value="PGRP"/>
    <property type="match status" value="2"/>
</dbReference>
<dbReference type="Pfam" id="PF01510">
    <property type="entry name" value="Amidase_2"/>
    <property type="match status" value="2"/>
</dbReference>
<dbReference type="FunFam" id="3.40.80.10:FF:000001">
    <property type="entry name" value="Peptidoglycan recognition protein 1"/>
    <property type="match status" value="2"/>
</dbReference>
<organism evidence="10 11">
    <name type="scientific">Ceratitis capitata</name>
    <name type="common">Mediterranean fruit fly</name>
    <name type="synonym">Tephritis capitata</name>
    <dbReference type="NCBI Taxonomy" id="7213"/>
    <lineage>
        <taxon>Eukaryota</taxon>
        <taxon>Metazoa</taxon>
        <taxon>Ecdysozoa</taxon>
        <taxon>Arthropoda</taxon>
        <taxon>Hexapoda</taxon>
        <taxon>Insecta</taxon>
        <taxon>Pterygota</taxon>
        <taxon>Neoptera</taxon>
        <taxon>Endopterygota</taxon>
        <taxon>Diptera</taxon>
        <taxon>Brachycera</taxon>
        <taxon>Muscomorpha</taxon>
        <taxon>Tephritoidea</taxon>
        <taxon>Tephritidae</taxon>
        <taxon>Ceratitis</taxon>
        <taxon>Ceratitis</taxon>
    </lineage>
</organism>
<comment type="similarity">
    <text evidence="2">Belongs to the N-acetylmuramoyl-L-alanine amidase 2 family.</text>
</comment>
<evidence type="ECO:0000256" key="5">
    <source>
        <dbReference type="ARBA" id="ARBA00022859"/>
    </source>
</evidence>
<dbReference type="CDD" id="cd06583">
    <property type="entry name" value="PGRP"/>
    <property type="match status" value="2"/>
</dbReference>
<evidence type="ECO:0000256" key="7">
    <source>
        <dbReference type="SAM" id="Phobius"/>
    </source>
</evidence>
<reference evidence="10" key="1">
    <citation type="submission" date="2020-11" db="EMBL/GenBank/DDBJ databases">
        <authorList>
            <person name="Whitehead M."/>
        </authorList>
    </citation>
    <scope>NUCLEOTIDE SEQUENCE</scope>
    <source>
        <strain evidence="10">EGII</strain>
    </source>
</reference>
<name>A0A811V193_CERCA</name>
<dbReference type="Proteomes" id="UP000606786">
    <property type="component" value="Unassembled WGS sequence"/>
</dbReference>